<protein>
    <submittedName>
        <fullName evidence="1">Trigger factor</fullName>
        <ecNumber evidence="1">5.2.1.8</ecNumber>
    </submittedName>
</protein>
<dbReference type="EC" id="5.2.1.8" evidence="1"/>
<dbReference type="EMBL" id="UGRI01000001">
    <property type="protein sequence ID" value="SUA23934.1"/>
    <property type="molecule type" value="Genomic_DNA"/>
</dbReference>
<reference evidence="1" key="1">
    <citation type="submission" date="2018-06" db="EMBL/GenBank/DDBJ databases">
        <authorList>
            <consortium name="Pathogen Informatics"/>
            <person name="Doyle S."/>
        </authorList>
    </citation>
    <scope>NUCLEOTIDE SEQUENCE [LARGE SCALE GENOMIC DNA]</scope>
    <source>
        <strain evidence="1">NCTC11421</strain>
    </source>
</reference>
<gene>
    <name evidence="1" type="primary">tig_4</name>
    <name evidence="1" type="ORF">NCTC11421_01924</name>
</gene>
<proteinExistence type="predicted"/>
<keyword evidence="1" id="KW-0413">Isomerase</keyword>
<evidence type="ECO:0000313" key="1">
    <source>
        <dbReference type="EMBL" id="SUA23934.1"/>
    </source>
</evidence>
<dbReference type="GO" id="GO:0003755">
    <property type="term" value="F:peptidyl-prolyl cis-trans isomerase activity"/>
    <property type="evidence" value="ECO:0007669"/>
    <property type="project" value="UniProtKB-EC"/>
</dbReference>
<dbReference type="AlphaFoldDB" id="A0A378W0B9"/>
<organism evidence="1">
    <name type="scientific">Neisseria gonorrhoeae</name>
    <dbReference type="NCBI Taxonomy" id="485"/>
    <lineage>
        <taxon>Bacteria</taxon>
        <taxon>Pseudomonadati</taxon>
        <taxon>Pseudomonadota</taxon>
        <taxon>Betaproteobacteria</taxon>
        <taxon>Neisseriales</taxon>
        <taxon>Neisseriaceae</taxon>
        <taxon>Neisseria</taxon>
    </lineage>
</organism>
<accession>A0A378W0B9</accession>
<name>A0A378W0B9_NEIGO</name>
<sequence>MFPEVVIGDLSAQEVEKVTASVGDAEVDQTVEILRK</sequence>